<dbReference type="Proteomes" id="UP001375743">
    <property type="component" value="Unassembled WGS sequence"/>
</dbReference>
<dbReference type="Pfam" id="PF00800">
    <property type="entry name" value="PDT"/>
    <property type="match status" value="1"/>
</dbReference>
<dbReference type="CDD" id="cd04905">
    <property type="entry name" value="ACT_CM-PDT"/>
    <property type="match status" value="1"/>
</dbReference>
<dbReference type="PANTHER" id="PTHR21022">
    <property type="entry name" value="PREPHENATE DEHYDRATASE P PROTEIN"/>
    <property type="match status" value="1"/>
</dbReference>
<dbReference type="PIRSF" id="PIRSF001500">
    <property type="entry name" value="Chor_mut_pdt_Ppr"/>
    <property type="match status" value="1"/>
</dbReference>
<keyword evidence="11" id="KW-1185">Reference proteome</keyword>
<evidence type="ECO:0000256" key="1">
    <source>
        <dbReference type="ARBA" id="ARBA00004741"/>
    </source>
</evidence>
<evidence type="ECO:0000259" key="8">
    <source>
        <dbReference type="PROSITE" id="PS51171"/>
    </source>
</evidence>
<comment type="catalytic activity">
    <reaction evidence="7">
        <text>prephenate + H(+) = 3-phenylpyruvate + CO2 + H2O</text>
        <dbReference type="Rhea" id="RHEA:21648"/>
        <dbReference type="ChEBI" id="CHEBI:15377"/>
        <dbReference type="ChEBI" id="CHEBI:15378"/>
        <dbReference type="ChEBI" id="CHEBI:16526"/>
        <dbReference type="ChEBI" id="CHEBI:18005"/>
        <dbReference type="ChEBI" id="CHEBI:29934"/>
        <dbReference type="EC" id="4.2.1.51"/>
    </reaction>
</comment>
<dbReference type="Gene3D" id="3.30.70.260">
    <property type="match status" value="1"/>
</dbReference>
<comment type="caution">
    <text evidence="10">The sequence shown here is derived from an EMBL/GenBank/DDBJ whole genome shotgun (WGS) entry which is preliminary data.</text>
</comment>
<dbReference type="Gene3D" id="3.40.190.10">
    <property type="entry name" value="Periplasmic binding protein-like II"/>
    <property type="match status" value="2"/>
</dbReference>
<dbReference type="InterPro" id="IPR001086">
    <property type="entry name" value="Preph_deHydtase"/>
</dbReference>
<gene>
    <name evidence="10" type="ORF">U1T56_00495</name>
</gene>
<sequence length="293" mass="32216">MTTLEESITPAPTDPEQTIAFQGQPGAYSHMACRQAFPELFPLPCHSFEDAFAAVREGQARYAMIPVDNTVAGRVADVHHLLPKGGLHIVGEHFVRVNHQLLGVPGASLETVQVVESHVHAIGQCRNFLRRHGYRAHVVADTAGAAADIARAGDPTRAAIASRLAAEIYGLVILKSDIEDAEHNTTRFLVLSRDPRYPDPHSGPVITTFTFRVRNRPAALYKALGGFATNGVNMVKLESYVDGAFTQAEFYADIMGHPQHENVRLAMEELRFFSHSVEILGVYPADRFRERVG</sequence>
<dbReference type="PROSITE" id="PS51671">
    <property type="entry name" value="ACT"/>
    <property type="match status" value="1"/>
</dbReference>
<dbReference type="EC" id="4.2.1.51" evidence="2"/>
<dbReference type="PROSITE" id="PS00857">
    <property type="entry name" value="PREPHENATE_DEHYDR_1"/>
    <property type="match status" value="1"/>
</dbReference>
<evidence type="ECO:0000256" key="4">
    <source>
        <dbReference type="ARBA" id="ARBA00023141"/>
    </source>
</evidence>
<name>A0ABU8XMJ9_9PROT</name>
<evidence type="ECO:0000259" key="9">
    <source>
        <dbReference type="PROSITE" id="PS51671"/>
    </source>
</evidence>
<dbReference type="InterPro" id="IPR008242">
    <property type="entry name" value="Chor_mutase/pphenate_deHydtase"/>
</dbReference>
<feature type="domain" description="Prephenate dehydratase" evidence="8">
    <location>
        <begin position="18"/>
        <end position="193"/>
    </location>
</feature>
<comment type="pathway">
    <text evidence="1">Amino-acid biosynthesis; L-phenylalanine biosynthesis; phenylpyruvate from prephenate: step 1/1.</text>
</comment>
<dbReference type="SUPFAM" id="SSF55021">
    <property type="entry name" value="ACT-like"/>
    <property type="match status" value="1"/>
</dbReference>
<keyword evidence="4" id="KW-0057">Aromatic amino acid biosynthesis</keyword>
<dbReference type="PROSITE" id="PS51171">
    <property type="entry name" value="PREPHENATE_DEHYDR_3"/>
    <property type="match status" value="1"/>
</dbReference>
<dbReference type="InterPro" id="IPR045865">
    <property type="entry name" value="ACT-like_dom_sf"/>
</dbReference>
<keyword evidence="3" id="KW-0028">Amino-acid biosynthesis</keyword>
<proteinExistence type="predicted"/>
<dbReference type="GO" id="GO:0016787">
    <property type="term" value="F:hydrolase activity"/>
    <property type="evidence" value="ECO:0007669"/>
    <property type="project" value="UniProtKB-KW"/>
</dbReference>
<dbReference type="InterPro" id="IPR002912">
    <property type="entry name" value="ACT_dom"/>
</dbReference>
<evidence type="ECO:0000313" key="11">
    <source>
        <dbReference type="Proteomes" id="UP001375743"/>
    </source>
</evidence>
<dbReference type="SUPFAM" id="SSF53850">
    <property type="entry name" value="Periplasmic binding protein-like II"/>
    <property type="match status" value="1"/>
</dbReference>
<evidence type="ECO:0000256" key="6">
    <source>
        <dbReference type="ARBA" id="ARBA00023239"/>
    </source>
</evidence>
<dbReference type="NCBIfam" id="NF008866">
    <property type="entry name" value="PRK11899.1"/>
    <property type="match status" value="1"/>
</dbReference>
<dbReference type="CDD" id="cd13631">
    <property type="entry name" value="PBP2_Ct-PDT_like"/>
    <property type="match status" value="1"/>
</dbReference>
<keyword evidence="10" id="KW-0378">Hydrolase</keyword>
<evidence type="ECO:0000256" key="7">
    <source>
        <dbReference type="ARBA" id="ARBA00047848"/>
    </source>
</evidence>
<keyword evidence="5" id="KW-0584">Phenylalanine biosynthesis</keyword>
<dbReference type="RefSeq" id="WP_418157466.1">
    <property type="nucleotide sequence ID" value="NZ_JBBLZC010000001.1"/>
</dbReference>
<evidence type="ECO:0000256" key="5">
    <source>
        <dbReference type="ARBA" id="ARBA00023222"/>
    </source>
</evidence>
<evidence type="ECO:0000256" key="2">
    <source>
        <dbReference type="ARBA" id="ARBA00013147"/>
    </source>
</evidence>
<feature type="domain" description="ACT" evidence="9">
    <location>
        <begin position="208"/>
        <end position="284"/>
    </location>
</feature>
<dbReference type="InterPro" id="IPR018528">
    <property type="entry name" value="Preph_deHydtase_CS"/>
</dbReference>
<dbReference type="PANTHER" id="PTHR21022:SF19">
    <property type="entry name" value="PREPHENATE DEHYDRATASE-RELATED"/>
    <property type="match status" value="1"/>
</dbReference>
<protein>
    <recommendedName>
        <fullName evidence="2">prephenate dehydratase</fullName>
        <ecNumber evidence="2">4.2.1.51</ecNumber>
    </recommendedName>
</protein>
<reference evidence="10 11" key="1">
    <citation type="submission" date="2024-01" db="EMBL/GenBank/DDBJ databases">
        <title>Multi-omics insights into the function and evolution of sodium benzoate biodegradation pathways in Benzoatithermus flavus gen. nov., sp. nov. from hot spring.</title>
        <authorList>
            <person name="Hu C.-J."/>
            <person name="Li W.-J."/>
        </authorList>
    </citation>
    <scope>NUCLEOTIDE SEQUENCE [LARGE SCALE GENOMIC DNA]</scope>
    <source>
        <strain evidence="10 11">SYSU G07066</strain>
    </source>
</reference>
<evidence type="ECO:0000313" key="10">
    <source>
        <dbReference type="EMBL" id="MEK0081614.1"/>
    </source>
</evidence>
<dbReference type="GO" id="GO:0004664">
    <property type="term" value="F:prephenate dehydratase activity"/>
    <property type="evidence" value="ECO:0007669"/>
    <property type="project" value="UniProtKB-EC"/>
</dbReference>
<accession>A0ABU8XMJ9</accession>
<organism evidence="10 11">
    <name type="scientific">Benzoatithermus flavus</name>
    <dbReference type="NCBI Taxonomy" id="3108223"/>
    <lineage>
        <taxon>Bacteria</taxon>
        <taxon>Pseudomonadati</taxon>
        <taxon>Pseudomonadota</taxon>
        <taxon>Alphaproteobacteria</taxon>
        <taxon>Geminicoccales</taxon>
        <taxon>Geminicoccaceae</taxon>
        <taxon>Benzoatithermus</taxon>
    </lineage>
</organism>
<keyword evidence="6 10" id="KW-0456">Lyase</keyword>
<evidence type="ECO:0000256" key="3">
    <source>
        <dbReference type="ARBA" id="ARBA00022605"/>
    </source>
</evidence>
<dbReference type="EMBL" id="JBBLZC010000001">
    <property type="protein sequence ID" value="MEK0081614.1"/>
    <property type="molecule type" value="Genomic_DNA"/>
</dbReference>